<keyword evidence="1" id="KW-0004">4Fe-4S</keyword>
<organism evidence="8 9">
    <name type="scientific">Desulforhopalus singaporensis</name>
    <dbReference type="NCBI Taxonomy" id="91360"/>
    <lineage>
        <taxon>Bacteria</taxon>
        <taxon>Pseudomonadati</taxon>
        <taxon>Thermodesulfobacteriota</taxon>
        <taxon>Desulfobulbia</taxon>
        <taxon>Desulfobulbales</taxon>
        <taxon>Desulfocapsaceae</taxon>
        <taxon>Desulforhopalus</taxon>
    </lineage>
</organism>
<dbReference type="GO" id="GO:0051539">
    <property type="term" value="F:4 iron, 4 sulfur cluster binding"/>
    <property type="evidence" value="ECO:0007669"/>
    <property type="project" value="UniProtKB-KW"/>
</dbReference>
<dbReference type="SUPFAM" id="SSF46548">
    <property type="entry name" value="alpha-helical ferredoxin"/>
    <property type="match status" value="1"/>
</dbReference>
<dbReference type="EMBL" id="FNJI01000003">
    <property type="protein sequence ID" value="SDO53299.1"/>
    <property type="molecule type" value="Genomic_DNA"/>
</dbReference>
<evidence type="ECO:0000256" key="4">
    <source>
        <dbReference type="ARBA" id="ARBA00023004"/>
    </source>
</evidence>
<gene>
    <name evidence="8" type="ORF">SAMN05660330_00439</name>
</gene>
<evidence type="ECO:0000256" key="5">
    <source>
        <dbReference type="ARBA" id="ARBA00023014"/>
    </source>
</evidence>
<reference evidence="8 9" key="1">
    <citation type="submission" date="2016-10" db="EMBL/GenBank/DDBJ databases">
        <authorList>
            <person name="de Groot N.N."/>
        </authorList>
    </citation>
    <scope>NUCLEOTIDE SEQUENCE [LARGE SCALE GENOMIC DNA]</scope>
    <source>
        <strain evidence="8 9">DSM 12130</strain>
    </source>
</reference>
<keyword evidence="5" id="KW-0411">Iron-sulfur</keyword>
<dbReference type="Gene3D" id="1.20.950.20">
    <property type="entry name" value="Transmembrane di-heme cytochromes, Chain C"/>
    <property type="match status" value="1"/>
</dbReference>
<keyword evidence="4" id="KW-0408">Iron</keyword>
<dbReference type="GO" id="GO:0005886">
    <property type="term" value="C:plasma membrane"/>
    <property type="evidence" value="ECO:0007669"/>
    <property type="project" value="TreeGrafter"/>
</dbReference>
<sequence length="695" mass="77384">MSPLISPAEFSVLGLPLRVVSILIPLGGIALFAYMVKRRLVPLRAAMVDERKDHPGQRWENFLSLWLAQSRQLRYKTAGAVHLVIFFGFLILSIRAVSLVFIGIDEGFGLPGFSGGFGAVYNIVKDLAATAVLAACAVALYRRVVVKPERYRVPEGKGKDHSKEAVLVLTLIALLMVSEAAFEAAMVAAGEPQFLLPFTLVWLLVKVFAGFSPESLQTIHVLSYFTHDIVFFSFLCYLPLGKHFHVVTSMFNVWCWRLKKGTVKPVQYGVSGEELFDLESVGVKKLEDFTWKHMLDFYSCADCGRCSDNCPANSVGRPLSPRFLTVKGRDRLFDSYPLTGDIKPSDDLVGTTYKEDEIWSCTTCGACEEECPIGIEYIDKIVDLRRGMVDEGMVPQSLQAPLKALEKRGNPYGKMEKKRAVWAKDEEFAAQCDVKILEKEGTADTLYFVDSITSYEDRMQEIARATSRILQAAGIDFGILGKKEKDSGNDVRRFGEEMLFQDLKDQNREAIAGCGAKNIVTADPHAMNALKNEYEDIPPASHISQLALKEVKSGRLQLKPVADPTKIYTYHDPCYLGRHNEVYLEPRELIDSIPGIKRVEMARNQDRSFCCGGGGLMLYYEPEEETRMGIVRVQMAKDIGANVIVTACPFCLVNIQDAVKTLNLDSEIEVIDIAELVAKQLEQTVDHLEPAAAEA</sequence>
<dbReference type="InterPro" id="IPR017896">
    <property type="entry name" value="4Fe4S_Fe-S-bd"/>
</dbReference>
<dbReference type="RefSeq" id="WP_092219348.1">
    <property type="nucleotide sequence ID" value="NZ_FNJI01000003.1"/>
</dbReference>
<dbReference type="InterPro" id="IPR051460">
    <property type="entry name" value="HdrC_iron-sulfur_subunit"/>
</dbReference>
<dbReference type="STRING" id="91360.SAMN05660330_00439"/>
<evidence type="ECO:0000256" key="1">
    <source>
        <dbReference type="ARBA" id="ARBA00022485"/>
    </source>
</evidence>
<keyword evidence="6" id="KW-1133">Transmembrane helix</keyword>
<keyword evidence="6" id="KW-0812">Transmembrane</keyword>
<feature type="transmembrane region" description="Helical" evidence="6">
    <location>
        <begin position="165"/>
        <end position="188"/>
    </location>
</feature>
<feature type="domain" description="4Fe-4S ferredoxin-type" evidence="7">
    <location>
        <begin position="291"/>
        <end position="320"/>
    </location>
</feature>
<dbReference type="GO" id="GO:0016491">
    <property type="term" value="F:oxidoreductase activity"/>
    <property type="evidence" value="ECO:0007669"/>
    <property type="project" value="UniProtKB-KW"/>
</dbReference>
<dbReference type="Gene3D" id="1.10.1060.10">
    <property type="entry name" value="Alpha-helical ferredoxin"/>
    <property type="match status" value="1"/>
</dbReference>
<dbReference type="Pfam" id="PF02754">
    <property type="entry name" value="CCG"/>
    <property type="match status" value="2"/>
</dbReference>
<evidence type="ECO:0000259" key="7">
    <source>
        <dbReference type="PROSITE" id="PS51379"/>
    </source>
</evidence>
<evidence type="ECO:0000313" key="8">
    <source>
        <dbReference type="EMBL" id="SDO53299.1"/>
    </source>
</evidence>
<dbReference type="GO" id="GO:0046872">
    <property type="term" value="F:metal ion binding"/>
    <property type="evidence" value="ECO:0007669"/>
    <property type="project" value="UniProtKB-KW"/>
</dbReference>
<dbReference type="SUPFAM" id="SSF103501">
    <property type="entry name" value="Respiratory nitrate reductase 1 gamma chain"/>
    <property type="match status" value="1"/>
</dbReference>
<keyword evidence="9" id="KW-1185">Reference proteome</keyword>
<evidence type="ECO:0000256" key="3">
    <source>
        <dbReference type="ARBA" id="ARBA00023002"/>
    </source>
</evidence>
<evidence type="ECO:0000256" key="6">
    <source>
        <dbReference type="SAM" id="Phobius"/>
    </source>
</evidence>
<dbReference type="PROSITE" id="PS51379">
    <property type="entry name" value="4FE4S_FER_2"/>
    <property type="match status" value="2"/>
</dbReference>
<evidence type="ECO:0000256" key="2">
    <source>
        <dbReference type="ARBA" id="ARBA00022723"/>
    </source>
</evidence>
<keyword evidence="3" id="KW-0560">Oxidoreductase</keyword>
<dbReference type="AlphaFoldDB" id="A0A1H0KBT0"/>
<feature type="transmembrane region" description="Helical" evidence="6">
    <location>
        <begin position="80"/>
        <end position="103"/>
    </location>
</feature>
<keyword evidence="2" id="KW-0479">Metal-binding</keyword>
<dbReference type="Pfam" id="PF13183">
    <property type="entry name" value="Fer4_8"/>
    <property type="match status" value="1"/>
</dbReference>
<feature type="domain" description="4Fe-4S ferredoxin-type" evidence="7">
    <location>
        <begin position="351"/>
        <end position="381"/>
    </location>
</feature>
<dbReference type="Proteomes" id="UP000199073">
    <property type="component" value="Unassembled WGS sequence"/>
</dbReference>
<dbReference type="PANTHER" id="PTHR43255:SF1">
    <property type="entry name" value="IRON-SULFUR-BINDING OXIDOREDUCTASE FADF-RELATED"/>
    <property type="match status" value="1"/>
</dbReference>
<dbReference type="OrthoDB" id="9794954at2"/>
<feature type="transmembrane region" description="Helical" evidence="6">
    <location>
        <begin position="12"/>
        <end position="34"/>
    </location>
</feature>
<keyword evidence="6" id="KW-0472">Membrane</keyword>
<dbReference type="PROSITE" id="PS00198">
    <property type="entry name" value="4FE4S_FER_1"/>
    <property type="match status" value="1"/>
</dbReference>
<protein>
    <submittedName>
        <fullName evidence="8">Fe-S oxidoreductase</fullName>
    </submittedName>
</protein>
<dbReference type="InterPro" id="IPR036197">
    <property type="entry name" value="NarG-like_sf"/>
</dbReference>
<proteinExistence type="predicted"/>
<dbReference type="InterPro" id="IPR017900">
    <property type="entry name" value="4Fe4S_Fe_S_CS"/>
</dbReference>
<dbReference type="InterPro" id="IPR004017">
    <property type="entry name" value="Cys_rich_dom"/>
</dbReference>
<accession>A0A1H0KBT0</accession>
<feature type="transmembrane region" description="Helical" evidence="6">
    <location>
        <begin position="194"/>
        <end position="212"/>
    </location>
</feature>
<dbReference type="PANTHER" id="PTHR43255">
    <property type="entry name" value="IRON-SULFUR-BINDING OXIDOREDUCTASE FADF-RELATED-RELATED"/>
    <property type="match status" value="1"/>
</dbReference>
<evidence type="ECO:0000313" key="9">
    <source>
        <dbReference type="Proteomes" id="UP000199073"/>
    </source>
</evidence>
<feature type="transmembrane region" description="Helical" evidence="6">
    <location>
        <begin position="219"/>
        <end position="240"/>
    </location>
</feature>
<feature type="transmembrane region" description="Helical" evidence="6">
    <location>
        <begin position="123"/>
        <end position="144"/>
    </location>
</feature>
<name>A0A1H0KBT0_9BACT</name>
<dbReference type="InterPro" id="IPR009051">
    <property type="entry name" value="Helical_ferredxn"/>
</dbReference>